<dbReference type="GO" id="GO:0005829">
    <property type="term" value="C:cytosol"/>
    <property type="evidence" value="ECO:0007669"/>
    <property type="project" value="TreeGrafter"/>
</dbReference>
<dbReference type="STRING" id="247279.NIES1031_12225"/>
<evidence type="ECO:0000313" key="3">
    <source>
        <dbReference type="Proteomes" id="UP000185984"/>
    </source>
</evidence>
<dbReference type="InterPro" id="IPR002545">
    <property type="entry name" value="CheW-lke_dom"/>
</dbReference>
<dbReference type="InterPro" id="IPR039315">
    <property type="entry name" value="CheW"/>
</dbReference>
<evidence type="ECO:0000313" key="2">
    <source>
        <dbReference type="EMBL" id="OKH25773.1"/>
    </source>
</evidence>
<dbReference type="GO" id="GO:0007165">
    <property type="term" value="P:signal transduction"/>
    <property type="evidence" value="ECO:0007669"/>
    <property type="project" value="InterPro"/>
</dbReference>
<dbReference type="SUPFAM" id="SSF50341">
    <property type="entry name" value="CheW-like"/>
    <property type="match status" value="1"/>
</dbReference>
<sequence length="163" mass="18285">MDIPILTPQPHQPETNVGSSYLRFQINADTPALLATKYVQEVLIVPTTRITPMPNMPECILGLFNRRNRILWAVDLALMLLAQPIDASSQQYHILIMRVGETPLSLIVREIKGVTRVTANLQPSAEESSALLPYLEGYIWQQQEKLLVLDAKAIANSPSLHNY</sequence>
<dbReference type="SMART" id="SM00260">
    <property type="entry name" value="CheW"/>
    <property type="match status" value="1"/>
</dbReference>
<dbReference type="Pfam" id="PF01584">
    <property type="entry name" value="CheW"/>
    <property type="match status" value="1"/>
</dbReference>
<organism evidence="2 3">
    <name type="scientific">Chroogloeocystis siderophila 5.2 s.c.1</name>
    <dbReference type="NCBI Taxonomy" id="247279"/>
    <lineage>
        <taxon>Bacteria</taxon>
        <taxon>Bacillati</taxon>
        <taxon>Cyanobacteriota</taxon>
        <taxon>Cyanophyceae</taxon>
        <taxon>Oscillatoriophycideae</taxon>
        <taxon>Chroococcales</taxon>
        <taxon>Chroococcaceae</taxon>
        <taxon>Chroogloeocystis</taxon>
    </lineage>
</organism>
<name>A0A1U7HQA1_9CHRO</name>
<proteinExistence type="predicted"/>
<dbReference type="GO" id="GO:0006935">
    <property type="term" value="P:chemotaxis"/>
    <property type="evidence" value="ECO:0007669"/>
    <property type="project" value="InterPro"/>
</dbReference>
<dbReference type="EMBL" id="MRCC01000009">
    <property type="protein sequence ID" value="OKH25773.1"/>
    <property type="molecule type" value="Genomic_DNA"/>
</dbReference>
<dbReference type="OrthoDB" id="456080at2"/>
<keyword evidence="3" id="KW-1185">Reference proteome</keyword>
<dbReference type="Proteomes" id="UP000185984">
    <property type="component" value="Unassembled WGS sequence"/>
</dbReference>
<gene>
    <name evidence="2" type="ORF">NIES1031_12225</name>
</gene>
<dbReference type="RefSeq" id="WP_073549663.1">
    <property type="nucleotide sequence ID" value="NZ_CAWMVK010000043.1"/>
</dbReference>
<dbReference type="AlphaFoldDB" id="A0A1U7HQA1"/>
<dbReference type="PANTHER" id="PTHR22617">
    <property type="entry name" value="CHEMOTAXIS SENSOR HISTIDINE KINASE-RELATED"/>
    <property type="match status" value="1"/>
</dbReference>
<protein>
    <submittedName>
        <fullName evidence="2">Chemotaxis protein CheW</fullName>
    </submittedName>
</protein>
<evidence type="ECO:0000259" key="1">
    <source>
        <dbReference type="PROSITE" id="PS50851"/>
    </source>
</evidence>
<dbReference type="PANTHER" id="PTHR22617:SF23">
    <property type="entry name" value="CHEMOTAXIS PROTEIN CHEW"/>
    <property type="match status" value="1"/>
</dbReference>
<dbReference type="Gene3D" id="2.40.50.180">
    <property type="entry name" value="CheA-289, Domain 4"/>
    <property type="match status" value="1"/>
</dbReference>
<accession>A0A1U7HQA1</accession>
<reference evidence="2 3" key="1">
    <citation type="submission" date="2016-11" db="EMBL/GenBank/DDBJ databases">
        <title>Draft Genome Sequences of Nine Cyanobacterial Strains from Diverse Habitats.</title>
        <authorList>
            <person name="Zhu T."/>
            <person name="Hou S."/>
            <person name="Lu X."/>
            <person name="Hess W.R."/>
        </authorList>
    </citation>
    <scope>NUCLEOTIDE SEQUENCE [LARGE SCALE GENOMIC DNA]</scope>
    <source>
        <strain evidence="2 3">5.2 s.c.1</strain>
    </source>
</reference>
<dbReference type="InterPro" id="IPR036061">
    <property type="entry name" value="CheW-like_dom_sf"/>
</dbReference>
<feature type="domain" description="CheW-like" evidence="1">
    <location>
        <begin position="18"/>
        <end position="160"/>
    </location>
</feature>
<comment type="caution">
    <text evidence="2">The sequence shown here is derived from an EMBL/GenBank/DDBJ whole genome shotgun (WGS) entry which is preliminary data.</text>
</comment>
<dbReference type="PROSITE" id="PS50851">
    <property type="entry name" value="CHEW"/>
    <property type="match status" value="1"/>
</dbReference>